<keyword evidence="7 15" id="KW-0548">Nucleotidyltransferase</keyword>
<name>A0A7D4C9J4_9BACT</name>
<dbReference type="SUPFAM" id="SSF82114">
    <property type="entry name" value="Riboflavin kinase-like"/>
    <property type="match status" value="1"/>
</dbReference>
<accession>A0A7D4C9J4</accession>
<dbReference type="GO" id="GO:0005524">
    <property type="term" value="F:ATP binding"/>
    <property type="evidence" value="ECO:0007669"/>
    <property type="project" value="UniProtKB-UniRule"/>
</dbReference>
<dbReference type="KEGG" id="ttz:FHG85_08305"/>
<dbReference type="SUPFAM" id="SSF52374">
    <property type="entry name" value="Nucleotidylyl transferase"/>
    <property type="match status" value="1"/>
</dbReference>
<dbReference type="InterPro" id="IPR014729">
    <property type="entry name" value="Rossmann-like_a/b/a_fold"/>
</dbReference>
<dbReference type="EC" id="2.7.7.2" evidence="15"/>
<keyword evidence="6 15" id="KW-0808">Transferase</keyword>
<evidence type="ECO:0000256" key="2">
    <source>
        <dbReference type="ARBA" id="ARBA00004726"/>
    </source>
</evidence>
<keyword evidence="12" id="KW-0511">Multifunctional enzyme</keyword>
<dbReference type="InterPro" id="IPR015864">
    <property type="entry name" value="FAD_synthase"/>
</dbReference>
<evidence type="ECO:0000256" key="9">
    <source>
        <dbReference type="ARBA" id="ARBA00022777"/>
    </source>
</evidence>
<dbReference type="PANTHER" id="PTHR22749">
    <property type="entry name" value="RIBOFLAVIN KINASE/FMN ADENYLYLTRANSFERASE"/>
    <property type="match status" value="1"/>
</dbReference>
<comment type="pathway">
    <text evidence="2 15">Cofactor biosynthesis; FAD biosynthesis; FAD from FMN: step 1/1.</text>
</comment>
<evidence type="ECO:0000259" key="16">
    <source>
        <dbReference type="SMART" id="SM00904"/>
    </source>
</evidence>
<evidence type="ECO:0000256" key="11">
    <source>
        <dbReference type="ARBA" id="ARBA00022840"/>
    </source>
</evidence>
<evidence type="ECO:0000256" key="3">
    <source>
        <dbReference type="ARBA" id="ARBA00005201"/>
    </source>
</evidence>
<comment type="function">
    <text evidence="1">Catalyzes the phosphorylation of riboflavin to FMN followed by the adenylation of FMN to FAD.</text>
</comment>
<evidence type="ECO:0000256" key="10">
    <source>
        <dbReference type="ARBA" id="ARBA00022827"/>
    </source>
</evidence>
<evidence type="ECO:0000256" key="15">
    <source>
        <dbReference type="PIRNR" id="PIRNR004491"/>
    </source>
</evidence>
<dbReference type="GO" id="GO:0009231">
    <property type="term" value="P:riboflavin biosynthetic process"/>
    <property type="evidence" value="ECO:0007669"/>
    <property type="project" value="InterPro"/>
</dbReference>
<keyword evidence="8 15" id="KW-0547">Nucleotide-binding</keyword>
<evidence type="ECO:0000313" key="17">
    <source>
        <dbReference type="EMBL" id="QKG80262.1"/>
    </source>
</evidence>
<reference evidence="17 18" key="1">
    <citation type="submission" date="2019-07" db="EMBL/GenBank/DDBJ databases">
        <title>Thalassofilum flectens gen. nov., sp. nov., a novel moderate thermophilic anaerobe from a shallow sea hot spring in Kunashir Island (Russia), representing a new family in the order Bacteroidales, and proposal of Thalassofilacea fam. nov.</title>
        <authorList>
            <person name="Kochetkova T.V."/>
            <person name="Podosokorskaya O.A."/>
            <person name="Novikov A."/>
            <person name="Elcheninov A.G."/>
            <person name="Toshchakov S.V."/>
            <person name="Kublanov I.V."/>
        </authorList>
    </citation>
    <scope>NUCLEOTIDE SEQUENCE [LARGE SCALE GENOMIC DNA]</scope>
    <source>
        <strain evidence="17 18">38-H</strain>
    </source>
</reference>
<evidence type="ECO:0000256" key="8">
    <source>
        <dbReference type="ARBA" id="ARBA00022741"/>
    </source>
</evidence>
<evidence type="ECO:0000256" key="13">
    <source>
        <dbReference type="ARBA" id="ARBA00047880"/>
    </source>
</evidence>
<comment type="catalytic activity">
    <reaction evidence="13 15">
        <text>riboflavin + ATP = FMN + ADP + H(+)</text>
        <dbReference type="Rhea" id="RHEA:14357"/>
        <dbReference type="ChEBI" id="CHEBI:15378"/>
        <dbReference type="ChEBI" id="CHEBI:30616"/>
        <dbReference type="ChEBI" id="CHEBI:57986"/>
        <dbReference type="ChEBI" id="CHEBI:58210"/>
        <dbReference type="ChEBI" id="CHEBI:456216"/>
        <dbReference type="EC" id="2.7.1.26"/>
    </reaction>
</comment>
<dbReference type="InterPro" id="IPR002606">
    <property type="entry name" value="Riboflavin_kinase_bac"/>
</dbReference>
<dbReference type="Pfam" id="PF06574">
    <property type="entry name" value="FAD_syn"/>
    <property type="match status" value="1"/>
</dbReference>
<sequence>MKVHYGFDDLGDICNPVVTTGSFDGVHLGHKVIINRINEIARSIGGESVLITFYPHPRKVLYPETAGKNLMFILSQREKIELLSKTGLDHLIIVKFTLEFSKISSNQFIRDFLLSKLKAKYIVVGFNHHFGHNREGDYEELKKLSVEYNFSVEEIPEQDIHQETVSSTTIRKALLEGKIQRANAYLDHYYIIIGALGKGSHLFEQIGFPTLTVQIEEAGKLIPPDGVYATSLSWNSATYRAMVIIWSDDDEPHQNPIYGRNVEIHILDFDGKLHSNDAYIYFHKQVTEGLDTSNTRTLYQQLTSAAKQVDELIY</sequence>
<dbReference type="Gene3D" id="2.40.30.30">
    <property type="entry name" value="Riboflavin kinase-like"/>
    <property type="match status" value="1"/>
</dbReference>
<dbReference type="SMART" id="SM00904">
    <property type="entry name" value="Flavokinase"/>
    <property type="match status" value="1"/>
</dbReference>
<evidence type="ECO:0000256" key="6">
    <source>
        <dbReference type="ARBA" id="ARBA00022679"/>
    </source>
</evidence>
<dbReference type="InterPro" id="IPR015865">
    <property type="entry name" value="Riboflavin_kinase_bac/euk"/>
</dbReference>
<protein>
    <recommendedName>
        <fullName evidence="15">Riboflavin biosynthesis protein</fullName>
    </recommendedName>
    <domain>
        <recommendedName>
            <fullName evidence="15">Riboflavin kinase</fullName>
            <ecNumber evidence="15">2.7.1.26</ecNumber>
        </recommendedName>
        <alternativeName>
            <fullName evidence="15">Flavokinase</fullName>
        </alternativeName>
    </domain>
    <domain>
        <recommendedName>
            <fullName evidence="15">FMN adenylyltransferase</fullName>
            <ecNumber evidence="15">2.7.7.2</ecNumber>
        </recommendedName>
        <alternativeName>
            <fullName evidence="15">FAD pyrophosphorylase</fullName>
        </alternativeName>
        <alternativeName>
            <fullName evidence="15">FAD synthase</fullName>
        </alternativeName>
    </domain>
</protein>
<dbReference type="EMBL" id="CP041345">
    <property type="protein sequence ID" value="QKG80262.1"/>
    <property type="molecule type" value="Genomic_DNA"/>
</dbReference>
<proteinExistence type="inferred from homology"/>
<keyword evidence="10 15" id="KW-0274">FAD</keyword>
<dbReference type="GO" id="GO:0008531">
    <property type="term" value="F:riboflavin kinase activity"/>
    <property type="evidence" value="ECO:0007669"/>
    <property type="project" value="UniProtKB-UniRule"/>
</dbReference>
<dbReference type="PIRSF" id="PIRSF004491">
    <property type="entry name" value="FAD_Synth"/>
    <property type="match status" value="1"/>
</dbReference>
<dbReference type="Proteomes" id="UP000500961">
    <property type="component" value="Chromosome"/>
</dbReference>
<dbReference type="CDD" id="cd02064">
    <property type="entry name" value="FAD_synthetase_N"/>
    <property type="match status" value="1"/>
</dbReference>
<keyword evidence="5 15" id="KW-0288">FMN</keyword>
<evidence type="ECO:0000256" key="7">
    <source>
        <dbReference type="ARBA" id="ARBA00022695"/>
    </source>
</evidence>
<dbReference type="Gene3D" id="3.40.50.620">
    <property type="entry name" value="HUPs"/>
    <property type="match status" value="1"/>
</dbReference>
<dbReference type="AlphaFoldDB" id="A0A7D4C9J4"/>
<dbReference type="FunFam" id="3.40.50.620:FF:000021">
    <property type="entry name" value="Riboflavin biosynthesis protein"/>
    <property type="match status" value="1"/>
</dbReference>
<dbReference type="InterPro" id="IPR023468">
    <property type="entry name" value="Riboflavin_kinase"/>
</dbReference>
<comment type="pathway">
    <text evidence="3 15">Cofactor biosynthesis; FMN biosynthesis; FMN from riboflavin (ATP route): step 1/1.</text>
</comment>
<dbReference type="PANTHER" id="PTHR22749:SF6">
    <property type="entry name" value="RIBOFLAVIN KINASE"/>
    <property type="match status" value="1"/>
</dbReference>
<dbReference type="GO" id="GO:0003919">
    <property type="term" value="F:FMN adenylyltransferase activity"/>
    <property type="evidence" value="ECO:0007669"/>
    <property type="project" value="UniProtKB-UniRule"/>
</dbReference>
<evidence type="ECO:0000256" key="4">
    <source>
        <dbReference type="ARBA" id="ARBA00022630"/>
    </source>
</evidence>
<dbReference type="GO" id="GO:0006747">
    <property type="term" value="P:FAD biosynthetic process"/>
    <property type="evidence" value="ECO:0007669"/>
    <property type="project" value="UniProtKB-UniRule"/>
</dbReference>
<organism evidence="17 18">
    <name type="scientific">Tenuifilum thalassicum</name>
    <dbReference type="NCBI Taxonomy" id="2590900"/>
    <lineage>
        <taxon>Bacteria</taxon>
        <taxon>Pseudomonadati</taxon>
        <taxon>Bacteroidota</taxon>
        <taxon>Bacteroidia</taxon>
        <taxon>Bacteroidales</taxon>
        <taxon>Tenuifilaceae</taxon>
        <taxon>Tenuifilum</taxon>
    </lineage>
</organism>
<feature type="domain" description="Riboflavin kinase" evidence="16">
    <location>
        <begin position="185"/>
        <end position="314"/>
    </location>
</feature>
<dbReference type="UniPathway" id="UPA00276">
    <property type="reaction ID" value="UER00406"/>
</dbReference>
<dbReference type="EC" id="2.7.1.26" evidence="15"/>
<dbReference type="Pfam" id="PF01687">
    <property type="entry name" value="Flavokinase"/>
    <property type="match status" value="1"/>
</dbReference>
<comment type="catalytic activity">
    <reaction evidence="14 15">
        <text>FMN + ATP + H(+) = FAD + diphosphate</text>
        <dbReference type="Rhea" id="RHEA:17237"/>
        <dbReference type="ChEBI" id="CHEBI:15378"/>
        <dbReference type="ChEBI" id="CHEBI:30616"/>
        <dbReference type="ChEBI" id="CHEBI:33019"/>
        <dbReference type="ChEBI" id="CHEBI:57692"/>
        <dbReference type="ChEBI" id="CHEBI:58210"/>
        <dbReference type="EC" id="2.7.7.2"/>
    </reaction>
</comment>
<dbReference type="InterPro" id="IPR023465">
    <property type="entry name" value="Riboflavin_kinase_dom_sf"/>
</dbReference>
<keyword evidence="4 15" id="KW-0285">Flavoprotein</keyword>
<comment type="similarity">
    <text evidence="15">Belongs to the ribF family.</text>
</comment>
<evidence type="ECO:0000256" key="12">
    <source>
        <dbReference type="ARBA" id="ARBA00023268"/>
    </source>
</evidence>
<evidence type="ECO:0000256" key="5">
    <source>
        <dbReference type="ARBA" id="ARBA00022643"/>
    </source>
</evidence>
<keyword evidence="18" id="KW-1185">Reference proteome</keyword>
<dbReference type="UniPathway" id="UPA00277">
    <property type="reaction ID" value="UER00407"/>
</dbReference>
<evidence type="ECO:0000256" key="1">
    <source>
        <dbReference type="ARBA" id="ARBA00002121"/>
    </source>
</evidence>
<dbReference type="GO" id="GO:0009398">
    <property type="term" value="P:FMN biosynthetic process"/>
    <property type="evidence" value="ECO:0007669"/>
    <property type="project" value="UniProtKB-UniRule"/>
</dbReference>
<dbReference type="RefSeq" id="WP_173074845.1">
    <property type="nucleotide sequence ID" value="NZ_CP041345.1"/>
</dbReference>
<evidence type="ECO:0000313" key="18">
    <source>
        <dbReference type="Proteomes" id="UP000500961"/>
    </source>
</evidence>
<keyword evidence="9 15" id="KW-0418">Kinase</keyword>
<keyword evidence="11 15" id="KW-0067">ATP-binding</keyword>
<gene>
    <name evidence="17" type="ORF">FHG85_08305</name>
</gene>
<evidence type="ECO:0000256" key="14">
    <source>
        <dbReference type="ARBA" id="ARBA00049494"/>
    </source>
</evidence>